<evidence type="ECO:0000313" key="3">
    <source>
        <dbReference type="EMBL" id="MBC2908067.1"/>
    </source>
</evidence>
<evidence type="ECO:0000259" key="2">
    <source>
        <dbReference type="Pfam" id="PF13592"/>
    </source>
</evidence>
<dbReference type="AlphaFoldDB" id="A0A7X1JHH5"/>
<feature type="domain" description="Winged helix-turn helix" evidence="2">
    <location>
        <begin position="5"/>
        <end position="57"/>
    </location>
</feature>
<dbReference type="Pfam" id="PF13592">
    <property type="entry name" value="HTH_33"/>
    <property type="match status" value="1"/>
</dbReference>
<reference evidence="3 4" key="1">
    <citation type="submission" date="2020-08" db="EMBL/GenBank/DDBJ databases">
        <title>Streptomyces sp. PSKA01 genome sequencing and assembly.</title>
        <authorList>
            <person name="Mandal S."/>
            <person name="Maiti P.K."/>
            <person name="Das P."/>
        </authorList>
    </citation>
    <scope>NUCLEOTIDE SEQUENCE [LARGE SCALE GENOMIC DNA]</scope>
    <source>
        <strain evidence="3 4">PSKA01</strain>
    </source>
</reference>
<feature type="region of interest" description="Disordered" evidence="1">
    <location>
        <begin position="88"/>
        <end position="116"/>
    </location>
</feature>
<feature type="compositionally biased region" description="Low complexity" evidence="1">
    <location>
        <begin position="97"/>
        <end position="110"/>
    </location>
</feature>
<dbReference type="InterPro" id="IPR025959">
    <property type="entry name" value="Winged_HTH_dom"/>
</dbReference>
<accession>A0A7X1JHH5</accession>
<comment type="caution">
    <text evidence="3">The sequence shown here is derived from an EMBL/GenBank/DDBJ whole genome shotgun (WGS) entry which is preliminary data.</text>
</comment>
<name>A0A7X1JHH5_9ACTN</name>
<evidence type="ECO:0000313" key="4">
    <source>
        <dbReference type="Proteomes" id="UP000584670"/>
    </source>
</evidence>
<protein>
    <submittedName>
        <fullName evidence="3">Winged helix-turn-helix domain-containing protein</fullName>
    </submittedName>
</protein>
<evidence type="ECO:0000256" key="1">
    <source>
        <dbReference type="SAM" id="MobiDB-lite"/>
    </source>
</evidence>
<sequence>MGAGPDLRTVIARRVDVRFGTVRTWRILHRMGFTVPFPAGRAAERDEDAVTGWTKESWPRVERGEGPGPCGCVSRTRRACCSGHLRNGPASAGRSLAPAADGAGSWAAPSVRRRSA</sequence>
<proteinExistence type="predicted"/>
<organism evidence="3 4">
    <name type="scientific">Streptomyces cupreus</name>
    <dbReference type="NCBI Taxonomy" id="2759956"/>
    <lineage>
        <taxon>Bacteria</taxon>
        <taxon>Bacillati</taxon>
        <taxon>Actinomycetota</taxon>
        <taxon>Actinomycetes</taxon>
        <taxon>Kitasatosporales</taxon>
        <taxon>Streptomycetaceae</taxon>
        <taxon>Streptomyces</taxon>
    </lineage>
</organism>
<gene>
    <name evidence="3" type="ORF">H4N64_42565</name>
</gene>
<keyword evidence="4" id="KW-1185">Reference proteome</keyword>
<dbReference type="Proteomes" id="UP000584670">
    <property type="component" value="Unassembled WGS sequence"/>
</dbReference>
<dbReference type="EMBL" id="JACMSF010000108">
    <property type="protein sequence ID" value="MBC2908067.1"/>
    <property type="molecule type" value="Genomic_DNA"/>
</dbReference>